<dbReference type="AlphaFoldDB" id="A0A1M6UU35"/>
<organism evidence="2 3">
    <name type="scientific">Rhodothermus profundi</name>
    <dbReference type="NCBI Taxonomy" id="633813"/>
    <lineage>
        <taxon>Bacteria</taxon>
        <taxon>Pseudomonadati</taxon>
        <taxon>Rhodothermota</taxon>
        <taxon>Rhodothermia</taxon>
        <taxon>Rhodothermales</taxon>
        <taxon>Rhodothermaceae</taxon>
        <taxon>Rhodothermus</taxon>
    </lineage>
</organism>
<sequence length="130" mass="14607">MRRRFFPYRLLALLLNVTLMGPLLPWAAWSVLDSHRFTCHHMICPHQQQQQCTCHRSEETPRWQHCHDEAATMPGSASIMPYGPLPIAVTWSPPSAGAPVALADPDPPAQHPVTDIFHPPRRKPASYGLS</sequence>
<dbReference type="STRING" id="633813.SAMN04488087_1860"/>
<evidence type="ECO:0000313" key="2">
    <source>
        <dbReference type="EMBL" id="SHK72611.1"/>
    </source>
</evidence>
<proteinExistence type="predicted"/>
<dbReference type="RefSeq" id="WP_072715679.1">
    <property type="nucleotide sequence ID" value="NZ_FRAU01000005.1"/>
</dbReference>
<reference evidence="3" key="1">
    <citation type="submission" date="2016-11" db="EMBL/GenBank/DDBJ databases">
        <authorList>
            <person name="Varghese N."/>
            <person name="Submissions S."/>
        </authorList>
    </citation>
    <scope>NUCLEOTIDE SEQUENCE [LARGE SCALE GENOMIC DNA]</scope>
    <source>
        <strain evidence="3">DSM 22212</strain>
    </source>
</reference>
<feature type="region of interest" description="Disordered" evidence="1">
    <location>
        <begin position="98"/>
        <end position="130"/>
    </location>
</feature>
<evidence type="ECO:0000256" key="1">
    <source>
        <dbReference type="SAM" id="MobiDB-lite"/>
    </source>
</evidence>
<dbReference type="EMBL" id="FRAU01000005">
    <property type="protein sequence ID" value="SHK72611.1"/>
    <property type="molecule type" value="Genomic_DNA"/>
</dbReference>
<protein>
    <submittedName>
        <fullName evidence="2">Uncharacterized protein</fullName>
    </submittedName>
</protein>
<name>A0A1M6UU35_9BACT</name>
<gene>
    <name evidence="2" type="ORF">SAMN04488087_1860</name>
</gene>
<keyword evidence="3" id="KW-1185">Reference proteome</keyword>
<dbReference type="OrthoDB" id="10010484at2"/>
<evidence type="ECO:0000313" key="3">
    <source>
        <dbReference type="Proteomes" id="UP000185812"/>
    </source>
</evidence>
<dbReference type="Proteomes" id="UP000185812">
    <property type="component" value="Unassembled WGS sequence"/>
</dbReference>
<accession>A0A1M6UU35</accession>